<evidence type="ECO:0000313" key="12">
    <source>
        <dbReference type="EMBL" id="CAE1294397.1"/>
    </source>
</evidence>
<dbReference type="PRINTS" id="PR00837">
    <property type="entry name" value="V5TPXLIKE"/>
</dbReference>
<evidence type="ECO:0000256" key="1">
    <source>
        <dbReference type="ARBA" id="ARBA00004611"/>
    </source>
</evidence>
<gene>
    <name evidence="12" type="ORF">SPHA_50358</name>
</gene>
<dbReference type="GO" id="GO:0060091">
    <property type="term" value="C:kinocilium"/>
    <property type="evidence" value="ECO:0007669"/>
    <property type="project" value="UniProtKB-SubCell"/>
</dbReference>
<dbReference type="Pfam" id="PF00188">
    <property type="entry name" value="CAP"/>
    <property type="match status" value="2"/>
</dbReference>
<comment type="similarity">
    <text evidence="9">Belongs to the flagellar radial spoke RSP9 family.</text>
</comment>
<protein>
    <recommendedName>
        <fullName evidence="10">Radial spoke head protein 9 homolog</fullName>
    </recommendedName>
</protein>
<dbReference type="GO" id="GO:0005576">
    <property type="term" value="C:extracellular region"/>
    <property type="evidence" value="ECO:0007669"/>
    <property type="project" value="InterPro"/>
</dbReference>
<dbReference type="InterPro" id="IPR055316">
    <property type="entry name" value="RSP9"/>
</dbReference>
<dbReference type="GO" id="GO:0005930">
    <property type="term" value="C:axoneme"/>
    <property type="evidence" value="ECO:0007669"/>
    <property type="project" value="TreeGrafter"/>
</dbReference>
<evidence type="ECO:0000256" key="3">
    <source>
        <dbReference type="ARBA" id="ARBA00022794"/>
    </source>
</evidence>
<dbReference type="Gene3D" id="3.40.33.10">
    <property type="entry name" value="CAP"/>
    <property type="match status" value="2"/>
</dbReference>
<dbReference type="Proteomes" id="UP000597762">
    <property type="component" value="Unassembled WGS sequence"/>
</dbReference>
<keyword evidence="3" id="KW-0970">Cilium biogenesis/degradation</keyword>
<accession>A0A812DCN3</accession>
<dbReference type="PANTHER" id="PTHR22069">
    <property type="entry name" value="MITOCHONDRIAL RIBOSOMAL PROTEIN S18"/>
    <property type="match status" value="1"/>
</dbReference>
<keyword evidence="4" id="KW-0282">Flagellum</keyword>
<dbReference type="GO" id="GO:0044458">
    <property type="term" value="P:motile cilium assembly"/>
    <property type="evidence" value="ECO:0007669"/>
    <property type="project" value="TreeGrafter"/>
</dbReference>
<comment type="caution">
    <text evidence="12">The sequence shown here is derived from an EMBL/GenBank/DDBJ whole genome shotgun (WGS) entry which is preliminary data.</text>
</comment>
<reference evidence="12" key="1">
    <citation type="submission" date="2021-01" db="EMBL/GenBank/DDBJ databases">
        <authorList>
            <person name="Li R."/>
            <person name="Bekaert M."/>
        </authorList>
    </citation>
    <scope>NUCLEOTIDE SEQUENCE</scope>
    <source>
        <strain evidence="12">Farmed</strain>
    </source>
</reference>
<keyword evidence="5" id="KW-0969">Cilium</keyword>
<feature type="domain" description="SCP" evidence="11">
    <location>
        <begin position="140"/>
        <end position="264"/>
    </location>
</feature>
<evidence type="ECO:0000256" key="4">
    <source>
        <dbReference type="ARBA" id="ARBA00022846"/>
    </source>
</evidence>
<keyword evidence="13" id="KW-1185">Reference proteome</keyword>
<evidence type="ECO:0000256" key="6">
    <source>
        <dbReference type="ARBA" id="ARBA00023212"/>
    </source>
</evidence>
<dbReference type="EMBL" id="CAHIKZ030002954">
    <property type="protein sequence ID" value="CAE1294397.1"/>
    <property type="molecule type" value="Genomic_DNA"/>
</dbReference>
<evidence type="ECO:0000313" key="13">
    <source>
        <dbReference type="Proteomes" id="UP000597762"/>
    </source>
</evidence>
<comment type="subcellular location">
    <subcellularLocation>
        <location evidence="8">Cell projection</location>
        <location evidence="8">Kinocilium</location>
    </subcellularLocation>
    <subcellularLocation>
        <location evidence="1">Cytoplasm</location>
        <location evidence="1">Cytoskeleton</location>
        <location evidence="1">Flagellum axoneme</location>
    </subcellularLocation>
</comment>
<dbReference type="GO" id="GO:0060294">
    <property type="term" value="P:cilium movement involved in cell motility"/>
    <property type="evidence" value="ECO:0007669"/>
    <property type="project" value="TreeGrafter"/>
</dbReference>
<evidence type="ECO:0000256" key="2">
    <source>
        <dbReference type="ARBA" id="ARBA00022490"/>
    </source>
</evidence>
<keyword evidence="6" id="KW-0206">Cytoskeleton</keyword>
<sequence length="455" mass="51220">MYSGDPKEIAGKEVSDKWYSEIDLYDFKTGNGSEYAGHFTQMVWKETQQIGIAQAMSKNGRSIVVANYSPQGNIPGCYFFNVLPLSTQALVKDDDEPKAKNIDLINVGSIESALPEPPDNFAVPNCSPPDHKNLEELVEKSLSPVIAVQHFKLSLTALAQEWSEKLTKDGQIQHYNRLYKGQHLGENFIYKWCRESGNLTGAQVADAWYSQMSKYDFSCTKHSMDTGHFTQMIWRNSTRSSYLIALGVGRDEFGPDKKCFYCMDCVNWVLMPTVSNEVSANAKQVKGRFTGDPSHEFKISDQDDKDEEKFKIVKEEDRLAAVVADIDHEVRIVPRGAFIRTPTGKVVPNRSYSGLSAKDSAKLYSYMHFGVATNLPLKSLIERANMDRSIDFMDTIEDDIPKGCWSLQFERGCSQVTLRSLLWPGYVFFLLPGTTKFGSLYVGNGEKNADLPFML</sequence>
<keyword evidence="2" id="KW-0963">Cytoplasm</keyword>
<keyword evidence="7" id="KW-0966">Cell projection</keyword>
<dbReference type="GO" id="GO:0035082">
    <property type="term" value="P:axoneme assembly"/>
    <property type="evidence" value="ECO:0007669"/>
    <property type="project" value="InterPro"/>
</dbReference>
<evidence type="ECO:0000256" key="8">
    <source>
        <dbReference type="ARBA" id="ARBA00037822"/>
    </source>
</evidence>
<dbReference type="InterPro" id="IPR001283">
    <property type="entry name" value="CRISP-related"/>
</dbReference>
<name>A0A812DCN3_ACAPH</name>
<dbReference type="InterPro" id="IPR018244">
    <property type="entry name" value="Allrgn_V5/Tpx1_CS"/>
</dbReference>
<evidence type="ECO:0000256" key="10">
    <source>
        <dbReference type="ARBA" id="ARBA00041080"/>
    </source>
</evidence>
<dbReference type="InterPro" id="IPR014044">
    <property type="entry name" value="CAP_dom"/>
</dbReference>
<dbReference type="PANTHER" id="PTHR22069:SF0">
    <property type="entry name" value="RADIAL SPOKE HEAD PROTEIN 9 HOMOLOG"/>
    <property type="match status" value="1"/>
</dbReference>
<dbReference type="PROSITE" id="PS01009">
    <property type="entry name" value="CRISP_1"/>
    <property type="match status" value="2"/>
</dbReference>
<dbReference type="SUPFAM" id="SSF55797">
    <property type="entry name" value="PR-1-like"/>
    <property type="match status" value="2"/>
</dbReference>
<dbReference type="SMART" id="SM00198">
    <property type="entry name" value="SCP"/>
    <property type="match status" value="1"/>
</dbReference>
<proteinExistence type="inferred from homology"/>
<dbReference type="InterPro" id="IPR035940">
    <property type="entry name" value="CAP_sf"/>
</dbReference>
<dbReference type="AlphaFoldDB" id="A0A812DCN3"/>
<evidence type="ECO:0000256" key="9">
    <source>
        <dbReference type="ARBA" id="ARBA00038319"/>
    </source>
</evidence>
<evidence type="ECO:0000256" key="5">
    <source>
        <dbReference type="ARBA" id="ARBA00023069"/>
    </source>
</evidence>
<organism evidence="12 13">
    <name type="scientific">Acanthosepion pharaonis</name>
    <name type="common">Pharaoh cuttlefish</name>
    <name type="synonym">Sepia pharaonis</name>
    <dbReference type="NCBI Taxonomy" id="158019"/>
    <lineage>
        <taxon>Eukaryota</taxon>
        <taxon>Metazoa</taxon>
        <taxon>Spiralia</taxon>
        <taxon>Lophotrochozoa</taxon>
        <taxon>Mollusca</taxon>
        <taxon>Cephalopoda</taxon>
        <taxon>Coleoidea</taxon>
        <taxon>Decapodiformes</taxon>
        <taxon>Sepiida</taxon>
        <taxon>Sepiina</taxon>
        <taxon>Sepiidae</taxon>
        <taxon>Acanthosepion</taxon>
    </lineage>
</organism>
<evidence type="ECO:0000259" key="11">
    <source>
        <dbReference type="SMART" id="SM00198"/>
    </source>
</evidence>
<dbReference type="OrthoDB" id="10258956at2759"/>
<evidence type="ECO:0000256" key="7">
    <source>
        <dbReference type="ARBA" id="ARBA00023273"/>
    </source>
</evidence>